<comment type="cofactor">
    <cofactor evidence="1 9">
        <name>pyridoxal 5'-phosphate</name>
        <dbReference type="ChEBI" id="CHEBI:597326"/>
    </cofactor>
</comment>
<dbReference type="InterPro" id="IPR015422">
    <property type="entry name" value="PyrdxlP-dep_Trfase_small"/>
</dbReference>
<evidence type="ECO:0000256" key="6">
    <source>
        <dbReference type="ARBA" id="ARBA00022898"/>
    </source>
</evidence>
<keyword evidence="5" id="KW-0479">Metal-binding</keyword>
<dbReference type="InterPro" id="IPR016454">
    <property type="entry name" value="Cysteine_dSase"/>
</dbReference>
<keyword evidence="8" id="KW-0411">Iron-sulfur</keyword>
<name>A0AAD1UQ00_EUPCR</name>
<feature type="domain" description="Aminotransferase class V" evidence="10">
    <location>
        <begin position="34"/>
        <end position="403"/>
    </location>
</feature>
<proteinExistence type="inferred from homology"/>
<evidence type="ECO:0000256" key="8">
    <source>
        <dbReference type="ARBA" id="ARBA00023014"/>
    </source>
</evidence>
<dbReference type="GO" id="GO:0046872">
    <property type="term" value="F:metal ion binding"/>
    <property type="evidence" value="ECO:0007669"/>
    <property type="project" value="UniProtKB-KW"/>
</dbReference>
<dbReference type="Gene3D" id="3.40.640.10">
    <property type="entry name" value="Type I PLP-dependent aspartate aminotransferase-like (Major domain)"/>
    <property type="match status" value="1"/>
</dbReference>
<evidence type="ECO:0000256" key="1">
    <source>
        <dbReference type="ARBA" id="ARBA00001933"/>
    </source>
</evidence>
<dbReference type="FunFam" id="3.40.640.10:FF:000003">
    <property type="entry name" value="Cysteine desulfurase IscS"/>
    <property type="match status" value="1"/>
</dbReference>
<dbReference type="PANTHER" id="PTHR11601:SF34">
    <property type="entry name" value="CYSTEINE DESULFURASE"/>
    <property type="match status" value="1"/>
</dbReference>
<evidence type="ECO:0000256" key="5">
    <source>
        <dbReference type="ARBA" id="ARBA00022723"/>
    </source>
</evidence>
<dbReference type="GO" id="GO:0051536">
    <property type="term" value="F:iron-sulfur cluster binding"/>
    <property type="evidence" value="ECO:0007669"/>
    <property type="project" value="UniProtKB-KW"/>
</dbReference>
<accession>A0AAD1UQ00</accession>
<dbReference type="PIRSF" id="PIRSF005572">
    <property type="entry name" value="NifS"/>
    <property type="match status" value="1"/>
</dbReference>
<dbReference type="InterPro" id="IPR015424">
    <property type="entry name" value="PyrdxlP-dep_Trfase"/>
</dbReference>
<evidence type="ECO:0000256" key="2">
    <source>
        <dbReference type="ARBA" id="ARBA00006490"/>
    </source>
</evidence>
<comment type="similarity">
    <text evidence="2">Belongs to the class-V pyridoxal-phosphate-dependent aminotransferase family. NifS/IscS subfamily.</text>
</comment>
<evidence type="ECO:0000256" key="4">
    <source>
        <dbReference type="ARBA" id="ARBA00022679"/>
    </source>
</evidence>
<dbReference type="GO" id="GO:0031071">
    <property type="term" value="F:cysteine desulfurase activity"/>
    <property type="evidence" value="ECO:0007669"/>
    <property type="project" value="UniProtKB-EC"/>
</dbReference>
<dbReference type="EC" id="2.8.1.7" evidence="3"/>
<keyword evidence="7" id="KW-0408">Iron</keyword>
<keyword evidence="6" id="KW-0663">Pyridoxal phosphate</keyword>
<dbReference type="InterPro" id="IPR015421">
    <property type="entry name" value="PyrdxlP-dep_Trfase_major"/>
</dbReference>
<organism evidence="11 12">
    <name type="scientific">Euplotes crassus</name>
    <dbReference type="NCBI Taxonomy" id="5936"/>
    <lineage>
        <taxon>Eukaryota</taxon>
        <taxon>Sar</taxon>
        <taxon>Alveolata</taxon>
        <taxon>Ciliophora</taxon>
        <taxon>Intramacronucleata</taxon>
        <taxon>Spirotrichea</taxon>
        <taxon>Hypotrichia</taxon>
        <taxon>Euplotida</taxon>
        <taxon>Euplotidae</taxon>
        <taxon>Moneuplotes</taxon>
    </lineage>
</organism>
<evidence type="ECO:0000256" key="3">
    <source>
        <dbReference type="ARBA" id="ARBA00012239"/>
    </source>
</evidence>
<dbReference type="AlphaFoldDB" id="A0AAD1UQ00"/>
<reference evidence="11" key="1">
    <citation type="submission" date="2023-07" db="EMBL/GenBank/DDBJ databases">
        <authorList>
            <consortium name="AG Swart"/>
            <person name="Singh M."/>
            <person name="Singh A."/>
            <person name="Seah K."/>
            <person name="Emmerich C."/>
        </authorList>
    </citation>
    <scope>NUCLEOTIDE SEQUENCE</scope>
    <source>
        <strain evidence="11">DP1</strain>
    </source>
</reference>
<dbReference type="SUPFAM" id="SSF53383">
    <property type="entry name" value="PLP-dependent transferases"/>
    <property type="match status" value="1"/>
</dbReference>
<evidence type="ECO:0000313" key="11">
    <source>
        <dbReference type="EMBL" id="CAI2371538.1"/>
    </source>
</evidence>
<dbReference type="GO" id="GO:0016226">
    <property type="term" value="P:iron-sulfur cluster assembly"/>
    <property type="evidence" value="ECO:0007669"/>
    <property type="project" value="TreeGrafter"/>
</dbReference>
<dbReference type="InterPro" id="IPR000192">
    <property type="entry name" value="Aminotrans_V_dom"/>
</dbReference>
<dbReference type="GO" id="GO:0005634">
    <property type="term" value="C:nucleus"/>
    <property type="evidence" value="ECO:0007669"/>
    <property type="project" value="TreeGrafter"/>
</dbReference>
<protein>
    <recommendedName>
        <fullName evidence="3">cysteine desulfurase</fullName>
        <ecNumber evidence="3">2.8.1.7</ecNumber>
    </recommendedName>
</protein>
<dbReference type="Pfam" id="PF00266">
    <property type="entry name" value="Aminotran_5"/>
    <property type="match status" value="1"/>
</dbReference>
<comment type="caution">
    <text evidence="11">The sequence shown here is derived from an EMBL/GenBank/DDBJ whole genome shotgun (WGS) entry which is preliminary data.</text>
</comment>
<dbReference type="PANTHER" id="PTHR11601">
    <property type="entry name" value="CYSTEINE DESULFURYLASE FAMILY MEMBER"/>
    <property type="match status" value="1"/>
</dbReference>
<sequence length="418" mass="46040">MNLLRYRTLIKSCSSLVKMSRRFCSTIDYEAKPIFLDNQATTPIDPRVFDEMVPHMTRDFGNPHSTAHIYGTKQMKVCDKARERVADCISTCPSNIIFLSGATEANNTAIKGVSRALKSSRNEIITFETEHKCVLESFYDLEKEGMKIKILPVEPTGLINLDLLKEAISDKTLLVTAMAVNNEIGVIHSLKEIGALCKEHGAYFHTDAAQGIGKARINVTDMNIDMLSLTGHKFYGPKGIGALYISQELQGKLKPLMSGGGQEKGIRSGTLTPFLLSGLGKACQLATSEFDRDKEWVSSLQSYFFKTLSDKVEGIHLNGDPDHRYQGNLNIAIEGVYSSRLISDCTQVAMSSGAACLNDDLLDECDLGAPSYVLSALQIPKTLALSSVRFSFGRFTTKEEVEAALGYLQKSIIKLRNQ</sequence>
<dbReference type="Gene3D" id="3.90.1150.10">
    <property type="entry name" value="Aspartate Aminotransferase, domain 1"/>
    <property type="match status" value="1"/>
</dbReference>
<evidence type="ECO:0000256" key="7">
    <source>
        <dbReference type="ARBA" id="ARBA00023004"/>
    </source>
</evidence>
<evidence type="ECO:0000256" key="9">
    <source>
        <dbReference type="RuleBase" id="RU004504"/>
    </source>
</evidence>
<keyword evidence="4" id="KW-0808">Transferase</keyword>
<keyword evidence="12" id="KW-1185">Reference proteome</keyword>
<dbReference type="EMBL" id="CAMPGE010012779">
    <property type="protein sequence ID" value="CAI2371538.1"/>
    <property type="molecule type" value="Genomic_DNA"/>
</dbReference>
<evidence type="ECO:0000259" key="10">
    <source>
        <dbReference type="Pfam" id="PF00266"/>
    </source>
</evidence>
<evidence type="ECO:0000313" key="12">
    <source>
        <dbReference type="Proteomes" id="UP001295684"/>
    </source>
</evidence>
<dbReference type="InterPro" id="IPR020578">
    <property type="entry name" value="Aminotrans_V_PyrdxlP_BS"/>
</dbReference>
<dbReference type="PROSITE" id="PS00595">
    <property type="entry name" value="AA_TRANSFER_CLASS_5"/>
    <property type="match status" value="1"/>
</dbReference>
<dbReference type="GO" id="GO:0005739">
    <property type="term" value="C:mitochondrion"/>
    <property type="evidence" value="ECO:0007669"/>
    <property type="project" value="TreeGrafter"/>
</dbReference>
<gene>
    <name evidence="11" type="ORF">ECRASSUSDP1_LOCUS12862</name>
</gene>
<dbReference type="GO" id="GO:0005829">
    <property type="term" value="C:cytosol"/>
    <property type="evidence" value="ECO:0007669"/>
    <property type="project" value="TreeGrafter"/>
</dbReference>
<dbReference type="Proteomes" id="UP001295684">
    <property type="component" value="Unassembled WGS sequence"/>
</dbReference>